<evidence type="ECO:0000256" key="6">
    <source>
        <dbReference type="RuleBase" id="RU000682"/>
    </source>
</evidence>
<evidence type="ECO:0000259" key="9">
    <source>
        <dbReference type="PROSITE" id="PS51179"/>
    </source>
</evidence>
<keyword evidence="2 5" id="KW-0238">DNA-binding</keyword>
<keyword evidence="4 5" id="KW-0539">Nucleus</keyword>
<accession>A0A090MYN7</accession>
<keyword evidence="7" id="KW-0804">Transcription</keyword>
<dbReference type="EMBL" id="LN609529">
    <property type="protein sequence ID" value="CEF67504.1"/>
    <property type="molecule type" value="Genomic_DNA"/>
</dbReference>
<dbReference type="OrthoDB" id="6358449at2759"/>
<dbReference type="RefSeq" id="XP_024506704.1">
    <property type="nucleotide sequence ID" value="XM_024653204.1"/>
</dbReference>
<dbReference type="PRINTS" id="PR00028">
    <property type="entry name" value="POUDOMAIN"/>
</dbReference>
<comment type="similarity">
    <text evidence="7">Belongs to the POU transcription factor family.</text>
</comment>
<dbReference type="PROSITE" id="PS00027">
    <property type="entry name" value="HOMEOBOX_1"/>
    <property type="match status" value="1"/>
</dbReference>
<dbReference type="AlphaFoldDB" id="A0A090MYN7"/>
<dbReference type="InterPro" id="IPR017970">
    <property type="entry name" value="Homeobox_CS"/>
</dbReference>
<dbReference type="InterPro" id="IPR001356">
    <property type="entry name" value="HD"/>
</dbReference>
<dbReference type="WBParaSite" id="SRAE_2000216600.1">
    <property type="protein sequence ID" value="SRAE_2000216600.1"/>
    <property type="gene ID" value="WBGene00262375"/>
</dbReference>
<feature type="domain" description="POU-specific" evidence="9">
    <location>
        <begin position="340"/>
        <end position="414"/>
    </location>
</feature>
<keyword evidence="3 5" id="KW-0371">Homeobox</keyword>
<evidence type="ECO:0000259" key="8">
    <source>
        <dbReference type="PROSITE" id="PS50071"/>
    </source>
</evidence>
<dbReference type="InterPro" id="IPR013847">
    <property type="entry name" value="POU"/>
</dbReference>
<reference evidence="10 11" key="1">
    <citation type="submission" date="2014-09" db="EMBL/GenBank/DDBJ databases">
        <authorList>
            <person name="Martin A.A."/>
        </authorList>
    </citation>
    <scope>NUCLEOTIDE SEQUENCE</scope>
    <source>
        <strain evidence="11">ED321</strain>
        <strain evidence="10">ED321 Heterogonic</strain>
    </source>
</reference>
<organism evidence="10">
    <name type="scientific">Strongyloides ratti</name>
    <name type="common">Parasitic roundworm</name>
    <dbReference type="NCBI Taxonomy" id="34506"/>
    <lineage>
        <taxon>Eukaryota</taxon>
        <taxon>Metazoa</taxon>
        <taxon>Ecdysozoa</taxon>
        <taxon>Nematoda</taxon>
        <taxon>Chromadorea</taxon>
        <taxon>Rhabditida</taxon>
        <taxon>Tylenchina</taxon>
        <taxon>Panagrolaimomorpha</taxon>
        <taxon>Strongyloidoidea</taxon>
        <taxon>Strongyloididae</taxon>
        <taxon>Strongyloides</taxon>
    </lineage>
</organism>
<evidence type="ECO:0000256" key="4">
    <source>
        <dbReference type="ARBA" id="ARBA00023242"/>
    </source>
</evidence>
<evidence type="ECO:0000256" key="7">
    <source>
        <dbReference type="RuleBase" id="RU361194"/>
    </source>
</evidence>
<dbReference type="Proteomes" id="UP000035682">
    <property type="component" value="Unplaced"/>
</dbReference>
<evidence type="ECO:0000313" key="12">
    <source>
        <dbReference type="WBParaSite" id="SRAE_2000216600.1"/>
    </source>
</evidence>
<gene>
    <name evidence="10 12 13" type="ORF">SRAE_2000216600</name>
</gene>
<dbReference type="SMART" id="SM00352">
    <property type="entry name" value="POU"/>
    <property type="match status" value="1"/>
</dbReference>
<feature type="DNA-binding region" description="Homeobox" evidence="5">
    <location>
        <begin position="477"/>
        <end position="536"/>
    </location>
</feature>
<dbReference type="PROSITE" id="PS00465">
    <property type="entry name" value="POU_2"/>
    <property type="match status" value="1"/>
</dbReference>
<name>A0A090MYN7_STRRB</name>
<dbReference type="GO" id="GO:0005634">
    <property type="term" value="C:nucleus"/>
    <property type="evidence" value="ECO:0007669"/>
    <property type="project" value="UniProtKB-SubCell"/>
</dbReference>
<dbReference type="SUPFAM" id="SSF47413">
    <property type="entry name" value="lambda repressor-like DNA-binding domains"/>
    <property type="match status" value="1"/>
</dbReference>
<dbReference type="WormBase" id="SRAE_2000216600">
    <property type="protein sequence ID" value="SRP03212"/>
    <property type="gene ID" value="WBGene00262375"/>
</dbReference>
<evidence type="ECO:0000313" key="13">
    <source>
        <dbReference type="WormBase" id="SRAE_2000216600"/>
    </source>
</evidence>
<dbReference type="CDD" id="cd00086">
    <property type="entry name" value="homeodomain"/>
    <property type="match status" value="1"/>
</dbReference>
<reference evidence="12" key="2">
    <citation type="submission" date="2020-12" db="UniProtKB">
        <authorList>
            <consortium name="WormBaseParasite"/>
        </authorList>
    </citation>
    <scope>IDENTIFICATION</scope>
</reference>
<sequence length="548" mass="63908">MMNSNDIYEDNDVDSPWFQNLSAQIEKSDSKENVSRTSLTMCSSPILQKTRFVKESSLEIMPDYLKSYYYPRSPSPMVIFGELNEVYHNKSPQHNTNSDVDHHSIQTSDNGTIPMMTYDHYSGMYSTGLISNVTSDAYRFQQDDMEGIDNKISSSEMEESNHQENNTLWLRHQERNNGCKSNMETDYMEQKVYAELTNVNQDMSKCSEVVNNNMSINSVIRDMDDASNLIELDHTNQSSSAYRSNILMKHFNSIMEKAKTQYTYDPHTINEGLSEMHNFFTHHKAIILMKSHEAMKNQISTKNENTIENNENNFSRSSAHVEEYCNDENFPDTYCKDISHDNIHLMDLENFALHFKNSRIRYGFTQGDVGHQLGHIFGGEVSQTTISRFEALNLSYKNMIKQKPFLEEWLRITQQLMIEGNTVDDIMKNKLHSKFSIGEKADDIKNLEVIPYFEENKNENSNIKNDFKTIQNPILKRRRKRTNLDVAQREYLNRTFNVEPNPDHSKMEEIALDLGLDKEIVRVWFCNKRQKMRKFSLVNGVVLSNRLF</sequence>
<dbReference type="Pfam" id="PF00157">
    <property type="entry name" value="Pou"/>
    <property type="match status" value="1"/>
</dbReference>
<dbReference type="InterPro" id="IPR009057">
    <property type="entry name" value="Homeodomain-like_sf"/>
</dbReference>
<dbReference type="GO" id="GO:0030154">
    <property type="term" value="P:cell differentiation"/>
    <property type="evidence" value="ECO:0007669"/>
    <property type="project" value="UniProtKB-ARBA"/>
</dbReference>
<proteinExistence type="inferred from homology"/>
<evidence type="ECO:0000256" key="2">
    <source>
        <dbReference type="ARBA" id="ARBA00023125"/>
    </source>
</evidence>
<dbReference type="InterPro" id="IPR050255">
    <property type="entry name" value="POU_domain_TF"/>
</dbReference>
<evidence type="ECO:0000313" key="11">
    <source>
        <dbReference type="Proteomes" id="UP000035682"/>
    </source>
</evidence>
<dbReference type="GO" id="GO:0000981">
    <property type="term" value="F:DNA-binding transcription factor activity, RNA polymerase II-specific"/>
    <property type="evidence" value="ECO:0007669"/>
    <property type="project" value="InterPro"/>
</dbReference>
<dbReference type="Pfam" id="PF00046">
    <property type="entry name" value="Homeodomain"/>
    <property type="match status" value="1"/>
</dbReference>
<dbReference type="PROSITE" id="PS50071">
    <property type="entry name" value="HOMEOBOX_2"/>
    <property type="match status" value="1"/>
</dbReference>
<dbReference type="InterPro" id="IPR010982">
    <property type="entry name" value="Lambda_DNA-bd_dom_sf"/>
</dbReference>
<dbReference type="InterPro" id="IPR000327">
    <property type="entry name" value="POU_dom"/>
</dbReference>
<dbReference type="PROSITE" id="PS51179">
    <property type="entry name" value="POU_3"/>
    <property type="match status" value="1"/>
</dbReference>
<dbReference type="GeneID" id="36379869"/>
<dbReference type="PANTHER" id="PTHR11636:SF137">
    <property type="entry name" value="HOMEOBOX PROTEIN CEH-18"/>
    <property type="match status" value="1"/>
</dbReference>
<dbReference type="SMART" id="SM00389">
    <property type="entry name" value="HOX"/>
    <property type="match status" value="1"/>
</dbReference>
<dbReference type="Gene3D" id="1.10.10.60">
    <property type="entry name" value="Homeodomain-like"/>
    <property type="match status" value="1"/>
</dbReference>
<dbReference type="GO" id="GO:0000978">
    <property type="term" value="F:RNA polymerase II cis-regulatory region sequence-specific DNA binding"/>
    <property type="evidence" value="ECO:0007669"/>
    <property type="project" value="TreeGrafter"/>
</dbReference>
<evidence type="ECO:0000256" key="3">
    <source>
        <dbReference type="ARBA" id="ARBA00023155"/>
    </source>
</evidence>
<dbReference type="STRING" id="34506.A0A090MYN7"/>
<feature type="domain" description="Homeobox" evidence="8">
    <location>
        <begin position="475"/>
        <end position="535"/>
    </location>
</feature>
<dbReference type="CTD" id="36379869"/>
<keyword evidence="11" id="KW-1185">Reference proteome</keyword>
<comment type="subcellular location">
    <subcellularLocation>
        <location evidence="1 5 6">Nucleus</location>
    </subcellularLocation>
</comment>
<evidence type="ECO:0000256" key="1">
    <source>
        <dbReference type="ARBA" id="ARBA00004123"/>
    </source>
</evidence>
<dbReference type="SUPFAM" id="SSF46689">
    <property type="entry name" value="Homeodomain-like"/>
    <property type="match status" value="1"/>
</dbReference>
<evidence type="ECO:0000313" key="10">
    <source>
        <dbReference type="EMBL" id="CEF67504.1"/>
    </source>
</evidence>
<dbReference type="PANTHER" id="PTHR11636">
    <property type="entry name" value="POU DOMAIN"/>
    <property type="match status" value="1"/>
</dbReference>
<dbReference type="Gene3D" id="1.10.260.40">
    <property type="entry name" value="lambda repressor-like DNA-binding domains"/>
    <property type="match status" value="1"/>
</dbReference>
<protein>
    <recommendedName>
        <fullName evidence="7">POU domain protein</fullName>
    </recommendedName>
</protein>
<evidence type="ECO:0000256" key="5">
    <source>
        <dbReference type="PROSITE-ProRule" id="PRU00108"/>
    </source>
</evidence>